<keyword evidence="4 9" id="KW-0547">Nucleotide-binding</keyword>
<feature type="compositionally biased region" description="Low complexity" evidence="10">
    <location>
        <begin position="1198"/>
        <end position="1211"/>
    </location>
</feature>
<feature type="compositionally biased region" description="Basic and acidic residues" evidence="10">
    <location>
        <begin position="291"/>
        <end position="302"/>
    </location>
</feature>
<evidence type="ECO:0000256" key="5">
    <source>
        <dbReference type="ARBA" id="ARBA00022777"/>
    </source>
</evidence>
<feature type="compositionally biased region" description="Polar residues" evidence="10">
    <location>
        <begin position="1184"/>
        <end position="1197"/>
    </location>
</feature>
<feature type="compositionally biased region" description="Polar residues" evidence="10">
    <location>
        <begin position="790"/>
        <end position="805"/>
    </location>
</feature>
<sequence length="1737" mass="187739">MDNEDDRKWLAFCMKVEEQELNVIPWCLSPKVFSPTTPVFPRNCRPERALTHDKLSVCSPKTNLEAQSEKGVTNDALNRQTADVVKPSRNRCRGLAAGTPSKTYREKQQSSLLARASVEPHLAKHHEDKVGASPVGINEVRSFTEHITERDGPESDTLEATVGAAFTTDSTNGCRGKRIALCGVQTAQNSFSSVFPEKTGSGSPLKHISGNSPESQTSRTGNPPKTVYRLPFRQGGDDGCTACPKTSTALGKSRPSNEQPEMNKGLACEQAMIWGVQNKECLFDFTKPRGRREGADIGDSRRASRGSIREGVGAAQIARKLRLFADFVTERKKKDEERVERQKDVRAILGLAAKLGERRKSTGQHGDRDGQQGFSVQETMVNGPGDSKGKDTRAESFTRESSTASAPPKGGSLAPATSENFQCPFNLAVQKEPRTLTGGPGDQVVSPSRGDKEDSDLLSRGLTAAKSSATQEKTSLLQKYLAALEEAQTAWLRAQRERVDTRRFRVLSVLGVGAYGVVRLVQDRQTGEKFALKQMEKRAVKMKNERTRLYAERHVLAEVISRHIVKLVCTFQDKHYLYQVLEYLPGGDLMTHLIACGQFSEETTKFYIAQLILAVHTVHRLGYLHRDIKPCNIVLDNKGNLKLLDFGLCALYHSPCDFAGVGGSRSDASDPSSNGVLEQRLPKGDIDCEETSRRQPAVSGVYAQREQGVEKPSFMQIPPGEFEGVPAPFLRERIAGGSALGSADICEGPNLERTAERNRLPLGTLAGNEHDSALPVSSPASSPSFVQLLPSPNSCCGSQEATPRDSSASASSSADFVSRTPSGPSSVCRTSPCARPSSEMQRVTHACQQASEEESVAKEAPHDSGPGGRLITACEDSGGAESAVSLTLPSPPRALPEREATPTTSSIREKNRIRPSISMTPSAQSTTRCGGTGLSLLPAAADSLLSCVPSSSSATSSRFLRVSTSHPAPSSLSPTRRALPLSAASAASMGQKLLQRSPGSLSSGRLTVPSPASLQRRLPVVNCSNPGGRNLPNYAASAPRLSEPSCDGAEASHALWQHAEGLPLSGGTADLSAGVQGGRALASVFDSPLSSASPQFPLASACASSPHECSAFAPAPHPLVPPYSSMQSPASPPGHSLTVFTDSFPSSFPPVSPSLPSPARETAHVPSSEETRKAEKKTLRAPTNEWQRGSAASEQTLPSSTPSTASPASSPTHISRFEALSQVGTPHYMAPEVLSGLAYSFSADWWSVGVILFECIYGGVPFNTPSYNPQLLSYIIINFRRFLVLPKCAGPKKAHVSAACRAVIQGLLCEPEKRWGFEELRKSAWLRKVDWDALRRGVWKQREKRPKKDRGGPSSGEPREGSERSGTAKVSRAAHAATADAEFNETPVRREGPGTPAAGDKGEPSLGEEGKERGVSSPQKEPADTPNSGQRRTEETVCKVHGDDRAPDARGQLAPPGSACTETFKRESTVRVDEVGCVAAEQEDEEEVTEGPLKLPSSAVPLDVSAGFCVNDWDRQSRRLPSWCRYTPAMTVLQCAPETDRRDPDGNTQRTAANPNDKRFAEQGRCFRNKETGQELQIADKESDLGQSFEGTLPQAQGRRRDPGNAESVVERFEKNIKAALGIQDERSNAIAKAALNQGGHRFEDVRVAGLGGSHAPSAGDWLALQPFRPKDEVLKDLRFLNFTFKREEKEYEAGVYALEEKIRQIVMSDYEATHAGDELETENREQRRRTETRSGR</sequence>
<organism evidence="12 14">
    <name type="scientific">Neospora caninum (strain Liverpool)</name>
    <dbReference type="NCBI Taxonomy" id="572307"/>
    <lineage>
        <taxon>Eukaryota</taxon>
        <taxon>Sar</taxon>
        <taxon>Alveolata</taxon>
        <taxon>Apicomplexa</taxon>
        <taxon>Conoidasida</taxon>
        <taxon>Coccidia</taxon>
        <taxon>Eucoccidiorida</taxon>
        <taxon>Eimeriorina</taxon>
        <taxon>Sarcocystidae</taxon>
        <taxon>Neospora</taxon>
    </lineage>
</organism>
<comment type="catalytic activity">
    <reaction evidence="8">
        <text>L-seryl-[protein] + ATP = O-phospho-L-seryl-[protein] + ADP + H(+)</text>
        <dbReference type="Rhea" id="RHEA:17989"/>
        <dbReference type="Rhea" id="RHEA-COMP:9863"/>
        <dbReference type="Rhea" id="RHEA-COMP:11604"/>
        <dbReference type="ChEBI" id="CHEBI:15378"/>
        <dbReference type="ChEBI" id="CHEBI:29999"/>
        <dbReference type="ChEBI" id="CHEBI:30616"/>
        <dbReference type="ChEBI" id="CHEBI:83421"/>
        <dbReference type="ChEBI" id="CHEBI:456216"/>
        <dbReference type="EC" id="2.7.11.1"/>
    </reaction>
</comment>
<evidence type="ECO:0000256" key="10">
    <source>
        <dbReference type="SAM" id="MobiDB-lite"/>
    </source>
</evidence>
<evidence type="ECO:0000259" key="11">
    <source>
        <dbReference type="PROSITE" id="PS50011"/>
    </source>
</evidence>
<dbReference type="PROSITE" id="PS50011">
    <property type="entry name" value="PROTEIN_KINASE_DOM"/>
    <property type="match status" value="1"/>
</dbReference>
<evidence type="ECO:0000256" key="3">
    <source>
        <dbReference type="ARBA" id="ARBA00022679"/>
    </source>
</evidence>
<evidence type="ECO:0000313" key="12">
    <source>
        <dbReference type="EMBL" id="CBZ54829.1"/>
    </source>
</evidence>
<dbReference type="PROSITE" id="PS00107">
    <property type="entry name" value="PROTEIN_KINASE_ATP"/>
    <property type="match status" value="1"/>
</dbReference>
<dbReference type="Pfam" id="PF00069">
    <property type="entry name" value="Pkinase"/>
    <property type="match status" value="2"/>
</dbReference>
<feature type="compositionally biased region" description="Polar residues" evidence="10">
    <location>
        <begin position="964"/>
        <end position="974"/>
    </location>
</feature>
<evidence type="ECO:0000313" key="14">
    <source>
        <dbReference type="Proteomes" id="UP000007494"/>
    </source>
</evidence>
<accession>F0VL77</accession>
<dbReference type="VEuPathDB" id="ToxoDB:NCLIV_052550"/>
<keyword evidence="2" id="KW-0723">Serine/threonine-protein kinase</keyword>
<dbReference type="EC" id="2.7.11.1" evidence="1"/>
<comment type="catalytic activity">
    <reaction evidence="7">
        <text>L-threonyl-[protein] + ATP = O-phospho-L-threonyl-[protein] + ADP + H(+)</text>
        <dbReference type="Rhea" id="RHEA:46608"/>
        <dbReference type="Rhea" id="RHEA-COMP:11060"/>
        <dbReference type="Rhea" id="RHEA-COMP:11605"/>
        <dbReference type="ChEBI" id="CHEBI:15378"/>
        <dbReference type="ChEBI" id="CHEBI:30013"/>
        <dbReference type="ChEBI" id="CHEBI:30616"/>
        <dbReference type="ChEBI" id="CHEBI:61977"/>
        <dbReference type="ChEBI" id="CHEBI:456216"/>
        <dbReference type="EC" id="2.7.11.1"/>
    </reaction>
</comment>
<dbReference type="InterPro" id="IPR000719">
    <property type="entry name" value="Prot_kinase_dom"/>
</dbReference>
<dbReference type="eggNOG" id="KOG0605">
    <property type="taxonomic scope" value="Eukaryota"/>
</dbReference>
<feature type="compositionally biased region" description="Polar residues" evidence="10">
    <location>
        <begin position="838"/>
        <end position="850"/>
    </location>
</feature>
<evidence type="ECO:0000256" key="6">
    <source>
        <dbReference type="ARBA" id="ARBA00022840"/>
    </source>
</evidence>
<dbReference type="RefSeq" id="XP_003884857.1">
    <property type="nucleotide sequence ID" value="XM_003884808.1"/>
</dbReference>
<feature type="region of interest" description="Disordered" evidence="10">
    <location>
        <begin position="193"/>
        <end position="224"/>
    </location>
</feature>
<feature type="region of interest" description="Disordered" evidence="10">
    <location>
        <begin position="763"/>
        <end position="929"/>
    </location>
</feature>
<feature type="compositionally biased region" description="Low complexity" evidence="10">
    <location>
        <begin position="773"/>
        <end position="784"/>
    </location>
</feature>
<reference evidence="12" key="1">
    <citation type="submission" date="2011-02" db="EMBL/GenBank/DDBJ databases">
        <authorList>
            <person name="Aslett M."/>
        </authorList>
    </citation>
    <scope>NUCLEOTIDE SEQUENCE</scope>
    <source>
        <strain evidence="12">Liverpool</strain>
    </source>
</reference>
<evidence type="ECO:0000313" key="13">
    <source>
        <dbReference type="EMBL" id="CEL69548.1"/>
    </source>
</evidence>
<dbReference type="Gene3D" id="1.10.510.10">
    <property type="entry name" value="Transferase(Phosphotransferase) domain 1"/>
    <property type="match status" value="2"/>
</dbReference>
<keyword evidence="6 9" id="KW-0067">ATP-binding</keyword>
<evidence type="ECO:0000256" key="9">
    <source>
        <dbReference type="PROSITE-ProRule" id="PRU10141"/>
    </source>
</evidence>
<dbReference type="GO" id="GO:0004674">
    <property type="term" value="F:protein serine/threonine kinase activity"/>
    <property type="evidence" value="ECO:0007669"/>
    <property type="project" value="UniProtKB-KW"/>
</dbReference>
<protein>
    <recommendedName>
        <fullName evidence="1">non-specific serine/threonine protein kinase</fullName>
        <ecNumber evidence="1">2.7.11.1</ecNumber>
    </recommendedName>
</protein>
<dbReference type="InParanoid" id="F0VL77"/>
<feature type="region of interest" description="Disordered" evidence="10">
    <location>
        <begin position="1149"/>
        <end position="1211"/>
    </location>
</feature>
<reference evidence="12" key="2">
    <citation type="submission" date="2011-03" db="EMBL/GenBank/DDBJ databases">
        <title>Comparative genomics and transcriptomics of Neospora caninum and Toxoplasma gondii.</title>
        <authorList>
            <person name="Reid A.J."/>
            <person name="Sohal A."/>
            <person name="Harris D."/>
            <person name="Quail M."/>
            <person name="Sanders M."/>
            <person name="Berriman M."/>
            <person name="Wastling J.M."/>
            <person name="Pain A."/>
        </authorList>
    </citation>
    <scope>NUCLEOTIDE SEQUENCE</scope>
    <source>
        <strain evidence="12">Liverpool</strain>
    </source>
</reference>
<dbReference type="SUPFAM" id="SSF56112">
    <property type="entry name" value="Protein kinase-like (PK-like)"/>
    <property type="match status" value="1"/>
</dbReference>
<gene>
    <name evidence="13" type="ORF">BN1204_052550</name>
    <name evidence="12" type="ORF">NCLIV_052550</name>
</gene>
<dbReference type="eggNOG" id="KOG0608">
    <property type="taxonomic scope" value="Eukaryota"/>
</dbReference>
<keyword evidence="5 13" id="KW-0418">Kinase</keyword>
<feature type="region of interest" description="Disordered" evidence="10">
    <location>
        <begin position="1579"/>
        <end position="1607"/>
    </location>
</feature>
<evidence type="ECO:0000256" key="7">
    <source>
        <dbReference type="ARBA" id="ARBA00047899"/>
    </source>
</evidence>
<feature type="region of interest" description="Disordered" evidence="10">
    <location>
        <begin position="356"/>
        <end position="418"/>
    </location>
</feature>
<dbReference type="Proteomes" id="UP000007494">
    <property type="component" value="Chromosome X"/>
</dbReference>
<evidence type="ECO:0000256" key="1">
    <source>
        <dbReference type="ARBA" id="ARBA00012513"/>
    </source>
</evidence>
<dbReference type="InterPro" id="IPR050236">
    <property type="entry name" value="Ser_Thr_kinase_AGC"/>
</dbReference>
<feature type="region of interest" description="Disordered" evidence="10">
    <location>
        <begin position="956"/>
        <end position="977"/>
    </location>
</feature>
<evidence type="ECO:0000256" key="2">
    <source>
        <dbReference type="ARBA" id="ARBA00022527"/>
    </source>
</evidence>
<feature type="region of interest" description="Disordered" evidence="10">
    <location>
        <begin position="431"/>
        <end position="456"/>
    </location>
</feature>
<dbReference type="EMBL" id="LN714485">
    <property type="protein sequence ID" value="CEL69548.1"/>
    <property type="molecule type" value="Genomic_DNA"/>
</dbReference>
<dbReference type="Gene3D" id="3.30.200.20">
    <property type="entry name" value="Phosphorylase Kinase, domain 1"/>
    <property type="match status" value="1"/>
</dbReference>
<feature type="compositionally biased region" description="Polar residues" evidence="10">
    <location>
        <begin position="209"/>
        <end position="223"/>
    </location>
</feature>
<reference evidence="14" key="3">
    <citation type="journal article" date="2012" name="PLoS Pathog.">
        <title>Comparative genomics of the apicomplexan parasites Toxoplasma gondii and Neospora caninum: Coccidia differing in host range and transmission strategy.</title>
        <authorList>
            <person name="Reid A.J."/>
            <person name="Vermont S.J."/>
            <person name="Cotton J.A."/>
            <person name="Harris D."/>
            <person name="Hill-Cawthorne G.A."/>
            <person name="Konen-Waisman S."/>
            <person name="Latham S.M."/>
            <person name="Mourier T."/>
            <person name="Norton R."/>
            <person name="Quail M.A."/>
            <person name="Sanders M."/>
            <person name="Shanmugam D."/>
            <person name="Sohal A."/>
            <person name="Wasmuth J.D."/>
            <person name="Brunk B."/>
            <person name="Grigg M.E."/>
            <person name="Howard J.C."/>
            <person name="Parkinson J."/>
            <person name="Roos D.S."/>
            <person name="Trees A.J."/>
            <person name="Berriman M."/>
            <person name="Pain A."/>
            <person name="Wastling J.M."/>
        </authorList>
    </citation>
    <scope>NUCLEOTIDE SEQUENCE [LARGE SCALE GENOMIC DNA]</scope>
    <source>
        <strain evidence="14">Liverpool</strain>
    </source>
</reference>
<dbReference type="InterPro" id="IPR017441">
    <property type="entry name" value="Protein_kinase_ATP_BS"/>
</dbReference>
<dbReference type="OrthoDB" id="331342at2759"/>
<feature type="compositionally biased region" description="Basic and acidic residues" evidence="10">
    <location>
        <begin position="387"/>
        <end position="398"/>
    </location>
</feature>
<name>F0VL77_NEOCL</name>
<reference evidence="13" key="4">
    <citation type="journal article" date="2015" name="PLoS ONE">
        <title>Comprehensive Evaluation of Toxoplasma gondii VEG and Neospora caninum LIV Genomes with Tachyzoite Stage Transcriptome and Proteome Defines Novel Transcript Features.</title>
        <authorList>
            <person name="Ramaprasad A."/>
            <person name="Mourier T."/>
            <person name="Naeem R."/>
            <person name="Malas T.B."/>
            <person name="Moussa E."/>
            <person name="Panigrahi A."/>
            <person name="Vermont S.J."/>
            <person name="Otto T.D."/>
            <person name="Wastling J."/>
            <person name="Pain A."/>
        </authorList>
    </citation>
    <scope>NUCLEOTIDE SEQUENCE</scope>
    <source>
        <strain evidence="13">Liverpool</strain>
    </source>
</reference>
<evidence type="ECO:0000256" key="8">
    <source>
        <dbReference type="ARBA" id="ARBA00048679"/>
    </source>
</evidence>
<feature type="compositionally biased region" description="Polar residues" evidence="10">
    <location>
        <begin position="917"/>
        <end position="929"/>
    </location>
</feature>
<proteinExistence type="predicted"/>
<feature type="compositionally biased region" description="Basic and acidic residues" evidence="10">
    <location>
        <begin position="356"/>
        <end position="370"/>
    </location>
</feature>
<dbReference type="GeneID" id="13446533"/>
<keyword evidence="14" id="KW-1185">Reference proteome</keyword>
<feature type="compositionally biased region" description="Basic and acidic residues" evidence="10">
    <location>
        <begin position="1161"/>
        <end position="1178"/>
    </location>
</feature>
<dbReference type="InterPro" id="IPR008271">
    <property type="entry name" value="Ser/Thr_kinase_AS"/>
</dbReference>
<feature type="binding site" evidence="9">
    <location>
        <position position="541"/>
    </location>
    <ligand>
        <name>ATP</name>
        <dbReference type="ChEBI" id="CHEBI:30616"/>
    </ligand>
</feature>
<dbReference type="EMBL" id="FR823391">
    <property type="protein sequence ID" value="CBZ54829.1"/>
    <property type="molecule type" value="Genomic_DNA"/>
</dbReference>
<keyword evidence="3" id="KW-0808">Transferase</keyword>
<dbReference type="PROSITE" id="PS00108">
    <property type="entry name" value="PROTEIN_KINASE_ST"/>
    <property type="match status" value="1"/>
</dbReference>
<feature type="region of interest" description="Disordered" evidence="10">
    <location>
        <begin position="1536"/>
        <end position="1560"/>
    </location>
</feature>
<feature type="compositionally biased region" description="Basic and acidic residues" evidence="10">
    <location>
        <begin position="1431"/>
        <end position="1448"/>
    </location>
</feature>
<dbReference type="GO" id="GO:0005524">
    <property type="term" value="F:ATP binding"/>
    <property type="evidence" value="ECO:0007669"/>
    <property type="project" value="UniProtKB-UniRule"/>
</dbReference>
<dbReference type="GO" id="GO:0035556">
    <property type="term" value="P:intracellular signal transduction"/>
    <property type="evidence" value="ECO:0007669"/>
    <property type="project" value="TreeGrafter"/>
</dbReference>
<feature type="compositionally biased region" description="Basic and acidic residues" evidence="10">
    <location>
        <begin position="1400"/>
        <end position="1414"/>
    </location>
</feature>
<evidence type="ECO:0000256" key="4">
    <source>
        <dbReference type="ARBA" id="ARBA00022741"/>
    </source>
</evidence>
<feature type="region of interest" description="Disordered" evidence="10">
    <location>
        <begin position="1714"/>
        <end position="1737"/>
    </location>
</feature>
<feature type="compositionally biased region" description="Polar residues" evidence="10">
    <location>
        <begin position="819"/>
        <end position="829"/>
    </location>
</feature>
<dbReference type="InterPro" id="IPR011009">
    <property type="entry name" value="Kinase-like_dom_sf"/>
</dbReference>
<dbReference type="OMA" id="FECIYGG"/>
<dbReference type="SMART" id="SM00220">
    <property type="entry name" value="S_TKc"/>
    <property type="match status" value="1"/>
</dbReference>
<feature type="region of interest" description="Disordered" evidence="10">
    <location>
        <begin position="1340"/>
        <end position="1462"/>
    </location>
</feature>
<dbReference type="PANTHER" id="PTHR24356">
    <property type="entry name" value="SERINE/THREONINE-PROTEIN KINASE"/>
    <property type="match status" value="1"/>
</dbReference>
<dbReference type="PANTHER" id="PTHR24356:SF1">
    <property type="entry name" value="SERINE_THREONINE-PROTEIN KINASE GREATWALL"/>
    <property type="match status" value="1"/>
</dbReference>
<feature type="domain" description="Protein kinase" evidence="11">
    <location>
        <begin position="504"/>
        <end position="1326"/>
    </location>
</feature>
<feature type="region of interest" description="Disordered" evidence="10">
    <location>
        <begin position="290"/>
        <end position="310"/>
    </location>
</feature>